<proteinExistence type="predicted"/>
<gene>
    <name evidence="3" type="ORF">KDK_65510</name>
</gene>
<evidence type="ECO:0000313" key="3">
    <source>
        <dbReference type="EMBL" id="GCE22751.1"/>
    </source>
</evidence>
<dbReference type="AlphaFoldDB" id="A0A402AUG0"/>
<dbReference type="EMBL" id="BIFS01000002">
    <property type="protein sequence ID" value="GCE22751.1"/>
    <property type="molecule type" value="Genomic_DNA"/>
</dbReference>
<feature type="domain" description="Xaa-Pro dipeptidyl-peptidase C-terminal" evidence="2">
    <location>
        <begin position="302"/>
        <end position="549"/>
    </location>
</feature>
<dbReference type="SUPFAM" id="SSF53474">
    <property type="entry name" value="alpha/beta-Hydrolases"/>
    <property type="match status" value="1"/>
</dbReference>
<dbReference type="PANTHER" id="PTHR43056">
    <property type="entry name" value="PEPTIDASE S9 PROLYL OLIGOPEPTIDASE"/>
    <property type="match status" value="1"/>
</dbReference>
<dbReference type="InterPro" id="IPR008979">
    <property type="entry name" value="Galactose-bd-like_sf"/>
</dbReference>
<dbReference type="InterPro" id="IPR013736">
    <property type="entry name" value="Xaa-Pro_dipept_C"/>
</dbReference>
<keyword evidence="1 3" id="KW-0378">Hydrolase</keyword>
<dbReference type="Pfam" id="PF02129">
    <property type="entry name" value="Peptidase_S15"/>
    <property type="match status" value="1"/>
</dbReference>
<reference evidence="4" key="1">
    <citation type="submission" date="2018-12" db="EMBL/GenBank/DDBJ databases">
        <title>Tengunoibacter tsumagoiensis gen. nov., sp. nov., Dictyobacter kobayashii sp. nov., D. alpinus sp. nov., and D. joshuensis sp. nov. and description of Dictyobacteraceae fam. nov. within the order Ktedonobacterales isolated from Tengu-no-mugimeshi.</title>
        <authorList>
            <person name="Wang C.M."/>
            <person name="Zheng Y."/>
            <person name="Sakai Y."/>
            <person name="Toyoda A."/>
            <person name="Minakuchi Y."/>
            <person name="Abe K."/>
            <person name="Yokota A."/>
            <person name="Yabe S."/>
        </authorList>
    </citation>
    <scope>NUCLEOTIDE SEQUENCE [LARGE SCALE GENOMIC DNA]</scope>
    <source>
        <strain evidence="4">Uno11</strain>
    </source>
</reference>
<dbReference type="SMART" id="SM00939">
    <property type="entry name" value="PepX_C"/>
    <property type="match status" value="1"/>
</dbReference>
<dbReference type="GO" id="GO:0008239">
    <property type="term" value="F:dipeptidyl-peptidase activity"/>
    <property type="evidence" value="ECO:0007669"/>
    <property type="project" value="InterPro"/>
</dbReference>
<evidence type="ECO:0000313" key="4">
    <source>
        <dbReference type="Proteomes" id="UP000287188"/>
    </source>
</evidence>
<sequence length="557" mass="62971">MTTAYPRELQIQFDQRVPMRDGITLSADIYMPVGKMQQPGPRPVILSRTPYMKAEVSLQTAKYFVRHGYIFVAMDVRGRGDSDGDFVPYFNEGRDGYDAVEWCANQPWSNGNVGTIGASYGGRIQWLTAVERPPHLKAMVVLVPPSDPFVETPTGTPSPMHLCWLHLVSGRALQSMEVVEWEQVYQHLPLLTMDESVGRSISSWRTEMQHTQLDSYWEPLCYQQKFDRVDVPALHISGWYDDEQIGTPLNYIGMTTKGATPEARVNQRLLMGPWGHNTNADSRIGDVDFGPQAIIDMRAEQLRWYDRYLKGQPVEVGAPVRIFVMGNNEWRNEQEWPLARTRWTPYYFHSQGRANSRFGNGLLSPIQPDTEPADTYLYDPANAVPFITDATSSQIGGPDDYSSLQRRDDVLVYASEPLQEDVEVTGPITVNLYASSSAPDTDFMAMLIDVWPNGFRQRLCDSMVRARFRNGMDKPELIEPGQIYQYTIDCWNVSQVFKAGHRICVQVTSSAFPKYDRNQNTGAPLGITSELAVAEQRIYHDAEHPSAVILPVIPSAE</sequence>
<dbReference type="InterPro" id="IPR000383">
    <property type="entry name" value="Xaa-Pro-like_dom"/>
</dbReference>
<evidence type="ECO:0000259" key="2">
    <source>
        <dbReference type="SMART" id="SM00939"/>
    </source>
</evidence>
<name>A0A402AUG0_9CHLR</name>
<dbReference type="OrthoDB" id="319764at2"/>
<dbReference type="SUPFAM" id="SSF49785">
    <property type="entry name" value="Galactose-binding domain-like"/>
    <property type="match status" value="1"/>
</dbReference>
<dbReference type="Gene3D" id="1.10.3020.10">
    <property type="entry name" value="alpha-amino acid ester hydrolase ( Helical cap domain)"/>
    <property type="match status" value="1"/>
</dbReference>
<dbReference type="InterPro" id="IPR050585">
    <property type="entry name" value="Xaa-Pro_dipeptidyl-ppase/CocE"/>
</dbReference>
<dbReference type="NCBIfam" id="TIGR00976">
    <property type="entry name" value="CocE_NonD"/>
    <property type="match status" value="1"/>
</dbReference>
<dbReference type="PANTHER" id="PTHR43056:SF10">
    <property type="entry name" value="COCE_NOND FAMILY, PUTATIVE (AFU_ORTHOLOGUE AFUA_7G00600)-RELATED"/>
    <property type="match status" value="1"/>
</dbReference>
<protein>
    <submittedName>
        <fullName evidence="3">Hydrolase</fullName>
    </submittedName>
</protein>
<dbReference type="InterPro" id="IPR029058">
    <property type="entry name" value="AB_hydrolase_fold"/>
</dbReference>
<keyword evidence="4" id="KW-1185">Reference proteome</keyword>
<comment type="caution">
    <text evidence="3">The sequence shown here is derived from an EMBL/GenBank/DDBJ whole genome shotgun (WGS) entry which is preliminary data.</text>
</comment>
<dbReference type="InterPro" id="IPR005674">
    <property type="entry name" value="CocE/Ser_esterase"/>
</dbReference>
<dbReference type="RefSeq" id="WP_126555980.1">
    <property type="nucleotide sequence ID" value="NZ_BIFS01000002.1"/>
</dbReference>
<evidence type="ECO:0000256" key="1">
    <source>
        <dbReference type="ARBA" id="ARBA00022801"/>
    </source>
</evidence>
<dbReference type="Gene3D" id="3.40.50.1820">
    <property type="entry name" value="alpha/beta hydrolase"/>
    <property type="match status" value="1"/>
</dbReference>
<dbReference type="Gene3D" id="2.60.120.260">
    <property type="entry name" value="Galactose-binding domain-like"/>
    <property type="match status" value="1"/>
</dbReference>
<accession>A0A402AUG0</accession>
<organism evidence="3 4">
    <name type="scientific">Dictyobacter kobayashii</name>
    <dbReference type="NCBI Taxonomy" id="2014872"/>
    <lineage>
        <taxon>Bacteria</taxon>
        <taxon>Bacillati</taxon>
        <taxon>Chloroflexota</taxon>
        <taxon>Ktedonobacteria</taxon>
        <taxon>Ktedonobacterales</taxon>
        <taxon>Dictyobacteraceae</taxon>
        <taxon>Dictyobacter</taxon>
    </lineage>
</organism>
<dbReference type="Pfam" id="PF08530">
    <property type="entry name" value="PepX_C"/>
    <property type="match status" value="1"/>
</dbReference>
<dbReference type="Proteomes" id="UP000287188">
    <property type="component" value="Unassembled WGS sequence"/>
</dbReference>